<dbReference type="STRING" id="2018661.A0A2A2KEM6"/>
<feature type="compositionally biased region" description="Pro residues" evidence="14">
    <location>
        <begin position="198"/>
        <end position="208"/>
    </location>
</feature>
<sequence length="321" mass="34294">MGILVRAILLALWIFSISEAANEKVLLKDVTALTLYKGQMTTGRRSSPVPQIRCVGGAARGKFEPKIVQCTNQGFDGSDVQWKCTAEMPSDLEFGKITVSCEGYNYAEDPYILKGSCGLEYDLEYRSGAGKSGSGGSWVDTKSKDGGWLNFIATVVVILFVAYILYITCVGDPSRGGDIGGNRGPYGGGWPGSGPDTGPSPPRGPPPSYDDTFGAKTSYPDSTMGFGAGFRNQRENAGQGQGLGGFWTGAGLGALGGYFAGRATAGETRFFFISSHSRYFSKFRQRNTRFDDDTGFSSSHADRPSTSGMRESTGYGSTSRR</sequence>
<evidence type="ECO:0000256" key="1">
    <source>
        <dbReference type="ARBA" id="ARBA00004115"/>
    </source>
</evidence>
<feature type="signal peptide" evidence="16">
    <location>
        <begin position="1"/>
        <end position="20"/>
    </location>
</feature>
<dbReference type="GO" id="GO:2001256">
    <property type="term" value="P:regulation of store-operated calcium entry"/>
    <property type="evidence" value="ECO:0007669"/>
    <property type="project" value="InterPro"/>
</dbReference>
<reference evidence="17 18" key="1">
    <citation type="journal article" date="2017" name="Curr. Biol.">
        <title>Genome architecture and evolution of a unichromosomal asexual nematode.</title>
        <authorList>
            <person name="Fradin H."/>
            <person name="Zegar C."/>
            <person name="Gutwein M."/>
            <person name="Lucas J."/>
            <person name="Kovtun M."/>
            <person name="Corcoran D."/>
            <person name="Baugh L.R."/>
            <person name="Kiontke K."/>
            <person name="Gunsalus K."/>
            <person name="Fitch D.H."/>
            <person name="Piano F."/>
        </authorList>
    </citation>
    <scope>NUCLEOTIDE SEQUENCE [LARGE SCALE GENOMIC DNA]</scope>
    <source>
        <strain evidence="17">PF1309</strain>
    </source>
</reference>
<comment type="caution">
    <text evidence="17">The sequence shown here is derived from an EMBL/GenBank/DDBJ whole genome shotgun (WGS) entry which is preliminary data.</text>
</comment>
<evidence type="ECO:0000256" key="15">
    <source>
        <dbReference type="SAM" id="Phobius"/>
    </source>
</evidence>
<evidence type="ECO:0000256" key="13">
    <source>
        <dbReference type="ARBA" id="ARBA00031116"/>
    </source>
</evidence>
<feature type="chain" id="PRO_5012787751" description="Store-operated calcium entry-associated regulatory factor" evidence="16">
    <location>
        <begin position="21"/>
        <end position="321"/>
    </location>
</feature>
<evidence type="ECO:0000256" key="7">
    <source>
        <dbReference type="ARBA" id="ARBA00022729"/>
    </source>
</evidence>
<evidence type="ECO:0000256" key="2">
    <source>
        <dbReference type="ARBA" id="ARBA00006833"/>
    </source>
</evidence>
<keyword evidence="7 16" id="KW-0732">Signal</keyword>
<keyword evidence="10 15" id="KW-1133">Transmembrane helix</keyword>
<evidence type="ECO:0000256" key="10">
    <source>
        <dbReference type="ARBA" id="ARBA00022989"/>
    </source>
</evidence>
<dbReference type="GO" id="GO:0006816">
    <property type="term" value="P:calcium ion transport"/>
    <property type="evidence" value="ECO:0007669"/>
    <property type="project" value="UniProtKB-KW"/>
</dbReference>
<evidence type="ECO:0000256" key="5">
    <source>
        <dbReference type="ARBA" id="ARBA00022568"/>
    </source>
</evidence>
<organism evidence="17 18">
    <name type="scientific">Diploscapter pachys</name>
    <dbReference type="NCBI Taxonomy" id="2018661"/>
    <lineage>
        <taxon>Eukaryota</taxon>
        <taxon>Metazoa</taxon>
        <taxon>Ecdysozoa</taxon>
        <taxon>Nematoda</taxon>
        <taxon>Chromadorea</taxon>
        <taxon>Rhabditida</taxon>
        <taxon>Rhabditina</taxon>
        <taxon>Rhabditomorpha</taxon>
        <taxon>Rhabditoidea</taxon>
        <taxon>Rhabditidae</taxon>
        <taxon>Diploscapter</taxon>
    </lineage>
</organism>
<evidence type="ECO:0000256" key="6">
    <source>
        <dbReference type="ARBA" id="ARBA00022692"/>
    </source>
</evidence>
<keyword evidence="8" id="KW-0256">Endoplasmic reticulum</keyword>
<keyword evidence="4" id="KW-0813">Transport</keyword>
<evidence type="ECO:0000313" key="17">
    <source>
        <dbReference type="EMBL" id="PAV72367.1"/>
    </source>
</evidence>
<feature type="compositionally biased region" description="Polar residues" evidence="14">
    <location>
        <begin position="295"/>
        <end position="321"/>
    </location>
</feature>
<evidence type="ECO:0000256" key="8">
    <source>
        <dbReference type="ARBA" id="ARBA00022824"/>
    </source>
</evidence>
<feature type="region of interest" description="Disordered" evidence="14">
    <location>
        <begin position="289"/>
        <end position="321"/>
    </location>
</feature>
<evidence type="ECO:0000256" key="14">
    <source>
        <dbReference type="SAM" id="MobiDB-lite"/>
    </source>
</evidence>
<feature type="compositionally biased region" description="Gly residues" evidence="14">
    <location>
        <begin position="180"/>
        <end position="192"/>
    </location>
</feature>
<dbReference type="AlphaFoldDB" id="A0A2A2KEM6"/>
<evidence type="ECO:0000256" key="4">
    <source>
        <dbReference type="ARBA" id="ARBA00022448"/>
    </source>
</evidence>
<evidence type="ECO:0000256" key="11">
    <source>
        <dbReference type="ARBA" id="ARBA00023065"/>
    </source>
</evidence>
<comment type="subcellular location">
    <subcellularLocation>
        <location evidence="1">Endoplasmic reticulum membrane</location>
        <topology evidence="1">Single-pass type I membrane protein</topology>
    </subcellularLocation>
</comment>
<dbReference type="GO" id="GO:0005789">
    <property type="term" value="C:endoplasmic reticulum membrane"/>
    <property type="evidence" value="ECO:0007669"/>
    <property type="project" value="UniProtKB-SubCell"/>
</dbReference>
<name>A0A2A2KEM6_9BILA</name>
<feature type="region of interest" description="Disordered" evidence="14">
    <location>
        <begin position="180"/>
        <end position="215"/>
    </location>
</feature>
<evidence type="ECO:0000256" key="3">
    <source>
        <dbReference type="ARBA" id="ARBA00016584"/>
    </source>
</evidence>
<dbReference type="PANTHER" id="PTHR15929">
    <property type="entry name" value="STORE-OPERATED CALCIUM ENTRY-ASSOCIATED REGULATORY FACTOR"/>
    <property type="match status" value="1"/>
</dbReference>
<comment type="similarity">
    <text evidence="2">Belongs to the SARAF family.</text>
</comment>
<dbReference type="PANTHER" id="PTHR15929:SF0">
    <property type="entry name" value="STORE-OPERATED CALCIUM ENTRY-ASSOCIATED REGULATORY FACTOR"/>
    <property type="match status" value="1"/>
</dbReference>
<gene>
    <name evidence="17" type="ORF">WR25_17024</name>
</gene>
<keyword evidence="9" id="KW-0106">Calcium</keyword>
<keyword evidence="6 15" id="KW-0812">Transmembrane</keyword>
<evidence type="ECO:0000313" key="18">
    <source>
        <dbReference type="Proteomes" id="UP000218231"/>
    </source>
</evidence>
<dbReference type="EMBL" id="LIAE01008806">
    <property type="protein sequence ID" value="PAV72367.1"/>
    <property type="molecule type" value="Genomic_DNA"/>
</dbReference>
<dbReference type="Proteomes" id="UP000218231">
    <property type="component" value="Unassembled WGS sequence"/>
</dbReference>
<dbReference type="OrthoDB" id="20303at2759"/>
<keyword evidence="5" id="KW-0109">Calcium transport</keyword>
<proteinExistence type="inferred from homology"/>
<keyword evidence="18" id="KW-1185">Reference proteome</keyword>
<feature type="transmembrane region" description="Helical" evidence="15">
    <location>
        <begin position="147"/>
        <end position="166"/>
    </location>
</feature>
<evidence type="ECO:0000256" key="12">
    <source>
        <dbReference type="ARBA" id="ARBA00023136"/>
    </source>
</evidence>
<keyword evidence="11" id="KW-0406">Ion transport</keyword>
<dbReference type="Pfam" id="PF06682">
    <property type="entry name" value="SARAF"/>
    <property type="match status" value="1"/>
</dbReference>
<keyword evidence="12 15" id="KW-0472">Membrane</keyword>
<evidence type="ECO:0000256" key="16">
    <source>
        <dbReference type="SAM" id="SignalP"/>
    </source>
</evidence>
<dbReference type="InterPro" id="IPR009567">
    <property type="entry name" value="SARAF"/>
</dbReference>
<protein>
    <recommendedName>
        <fullName evidence="3">Store-operated calcium entry-associated regulatory factor</fullName>
    </recommendedName>
    <alternativeName>
        <fullName evidence="13">Transmembrane protein 66</fullName>
    </alternativeName>
</protein>
<accession>A0A2A2KEM6</accession>
<evidence type="ECO:0000256" key="9">
    <source>
        <dbReference type="ARBA" id="ARBA00022837"/>
    </source>
</evidence>